<accession>A0A0N0GE08</accession>
<protein>
    <submittedName>
        <fullName evidence="1">Uncharacterized protein</fullName>
    </submittedName>
</protein>
<dbReference type="Proteomes" id="UP000037891">
    <property type="component" value="Unassembled WGS sequence"/>
</dbReference>
<organism evidence="1 2">
    <name type="scientific">Pseudomonas syringae pv. cilantro</name>
    <dbReference type="NCBI Taxonomy" id="81035"/>
    <lineage>
        <taxon>Bacteria</taxon>
        <taxon>Pseudomonadati</taxon>
        <taxon>Pseudomonadota</taxon>
        <taxon>Gammaproteobacteria</taxon>
        <taxon>Pseudomonadales</taxon>
        <taxon>Pseudomonadaceae</taxon>
        <taxon>Pseudomonas</taxon>
        <taxon>Pseudomonas syringae</taxon>
    </lineage>
</organism>
<dbReference type="AlphaFoldDB" id="A0A0N0GE08"/>
<evidence type="ECO:0000313" key="1">
    <source>
        <dbReference type="EMBL" id="KPC27709.1"/>
    </source>
</evidence>
<proteinExistence type="predicted"/>
<evidence type="ECO:0000313" key="2">
    <source>
        <dbReference type="Proteomes" id="UP000037891"/>
    </source>
</evidence>
<reference evidence="1 2" key="1">
    <citation type="submission" date="2015-07" db="EMBL/GenBank/DDBJ databases">
        <authorList>
            <person name="Noorani M."/>
        </authorList>
    </citation>
    <scope>NUCLEOTIDE SEQUENCE [LARGE SCALE GENOMIC DNA]</scope>
    <source>
        <strain evidence="1 2">0788_9</strain>
    </source>
</reference>
<gene>
    <name evidence="1" type="ORF">ABJ99_0206</name>
</gene>
<name>A0A0N0GE08_PSESX</name>
<comment type="caution">
    <text evidence="1">The sequence shown here is derived from an EMBL/GenBank/DDBJ whole genome shotgun (WGS) entry which is preliminary data.</text>
</comment>
<sequence length="123" mass="13852">MSDVWRLLSSTSFFEKLCASESDWDSVLDGREDEGFDQLWTSHHAALLATPLTPEMTEGITRLREHAFKEVFSISRNADLAGYVSDDVGLIAHHMAVEAPASWVNGLLESYVRGEFPHEPFIR</sequence>
<dbReference type="RefSeq" id="WP_054086935.1">
    <property type="nucleotide sequence ID" value="NZ_LGLN01000067.1"/>
</dbReference>
<dbReference type="PATRIC" id="fig|81035.3.peg.249"/>
<reference evidence="1 2" key="2">
    <citation type="submission" date="2015-10" db="EMBL/GenBank/DDBJ databases">
        <title>Comparative genomics and high-throughput reverse genetic screens identify a new phytobacterial MAMP and an Arabidopsis receptor required for immune elicitation.</title>
        <authorList>
            <person name="Mott G.A."/>
            <person name="Thakur S."/>
            <person name="Wang P.W."/>
            <person name="Desveaux D."/>
            <person name="Guttman D.S."/>
        </authorList>
    </citation>
    <scope>NUCLEOTIDE SEQUENCE [LARGE SCALE GENOMIC DNA]</scope>
    <source>
        <strain evidence="1 2">0788_9</strain>
    </source>
</reference>
<dbReference type="EMBL" id="LGLN01000067">
    <property type="protein sequence ID" value="KPC27709.1"/>
    <property type="molecule type" value="Genomic_DNA"/>
</dbReference>